<evidence type="ECO:0000256" key="1">
    <source>
        <dbReference type="ARBA" id="ARBA00006484"/>
    </source>
</evidence>
<dbReference type="Gene3D" id="3.40.50.720">
    <property type="entry name" value="NAD(P)-binding Rossmann-like Domain"/>
    <property type="match status" value="1"/>
</dbReference>
<proteinExistence type="inferred from homology"/>
<dbReference type="EMBL" id="BONZ01000066">
    <property type="protein sequence ID" value="GIH18384.1"/>
    <property type="molecule type" value="Genomic_DNA"/>
</dbReference>
<accession>A0A8J3VTT7</accession>
<dbReference type="Proteomes" id="UP000642748">
    <property type="component" value="Unassembled WGS sequence"/>
</dbReference>
<dbReference type="PANTHER" id="PTHR42760">
    <property type="entry name" value="SHORT-CHAIN DEHYDROGENASES/REDUCTASES FAMILY MEMBER"/>
    <property type="match status" value="1"/>
</dbReference>
<dbReference type="InterPro" id="IPR002347">
    <property type="entry name" value="SDR_fam"/>
</dbReference>
<dbReference type="PRINTS" id="PR00080">
    <property type="entry name" value="SDRFAMILY"/>
</dbReference>
<gene>
    <name evidence="3" type="ORF">Raf01_65560</name>
</gene>
<comment type="caution">
    <text evidence="3">The sequence shown here is derived from an EMBL/GenBank/DDBJ whole genome shotgun (WGS) entry which is preliminary data.</text>
</comment>
<dbReference type="Pfam" id="PF13561">
    <property type="entry name" value="adh_short_C2"/>
    <property type="match status" value="1"/>
</dbReference>
<comment type="similarity">
    <text evidence="1">Belongs to the short-chain dehydrogenases/reductases (SDR) family.</text>
</comment>
<organism evidence="3 4">
    <name type="scientific">Rugosimonospora africana</name>
    <dbReference type="NCBI Taxonomy" id="556532"/>
    <lineage>
        <taxon>Bacteria</taxon>
        <taxon>Bacillati</taxon>
        <taxon>Actinomycetota</taxon>
        <taxon>Actinomycetes</taxon>
        <taxon>Micromonosporales</taxon>
        <taxon>Micromonosporaceae</taxon>
        <taxon>Rugosimonospora</taxon>
    </lineage>
</organism>
<dbReference type="InterPro" id="IPR020904">
    <property type="entry name" value="Sc_DH/Rdtase_CS"/>
</dbReference>
<reference evidence="3" key="1">
    <citation type="submission" date="2021-01" db="EMBL/GenBank/DDBJ databases">
        <title>Whole genome shotgun sequence of Rugosimonospora africana NBRC 104875.</title>
        <authorList>
            <person name="Komaki H."/>
            <person name="Tamura T."/>
        </authorList>
    </citation>
    <scope>NUCLEOTIDE SEQUENCE</scope>
    <source>
        <strain evidence="3">NBRC 104875</strain>
    </source>
</reference>
<dbReference type="CDD" id="cd05233">
    <property type="entry name" value="SDR_c"/>
    <property type="match status" value="1"/>
</dbReference>
<dbReference type="PROSITE" id="PS00061">
    <property type="entry name" value="ADH_SHORT"/>
    <property type="match status" value="1"/>
</dbReference>
<dbReference type="InterPro" id="IPR036291">
    <property type="entry name" value="NAD(P)-bd_dom_sf"/>
</dbReference>
<dbReference type="GO" id="GO:0016616">
    <property type="term" value="F:oxidoreductase activity, acting on the CH-OH group of donors, NAD or NADP as acceptor"/>
    <property type="evidence" value="ECO:0007669"/>
    <property type="project" value="TreeGrafter"/>
</dbReference>
<sequence>MIPSFPDLARKVAVVTGGSGSIGAATCRLLAAQKMRIAVVGRNERAVEEVREQVWNCGGEAIAVVADCTDPVAVARLHDRVGQELGPVDVLATFAGGDGAPRAFLDLTAEEFRRIVDSELTSTFLTVQAFVPDMLAAGRGSVVTMSSSAGRQASRANAAYAVAKAGVVMLTRHLAAELAPRGVRVNCLAPAAVHNAKMDTHLTAQQREELGRSFPLGRLGEPSDVAAATAYLASDASAWVTGVTIDVAGGKVIS</sequence>
<evidence type="ECO:0000313" key="4">
    <source>
        <dbReference type="Proteomes" id="UP000642748"/>
    </source>
</evidence>
<evidence type="ECO:0000313" key="3">
    <source>
        <dbReference type="EMBL" id="GIH18384.1"/>
    </source>
</evidence>
<keyword evidence="4" id="KW-1185">Reference proteome</keyword>
<dbReference type="RefSeq" id="WP_203921895.1">
    <property type="nucleotide sequence ID" value="NZ_BONZ01000066.1"/>
</dbReference>
<dbReference type="PRINTS" id="PR00081">
    <property type="entry name" value="GDHRDH"/>
</dbReference>
<dbReference type="FunFam" id="3.40.50.720:FF:000084">
    <property type="entry name" value="Short-chain dehydrogenase reductase"/>
    <property type="match status" value="1"/>
</dbReference>
<keyword evidence="2" id="KW-0560">Oxidoreductase</keyword>
<evidence type="ECO:0000256" key="2">
    <source>
        <dbReference type="ARBA" id="ARBA00023002"/>
    </source>
</evidence>
<protein>
    <submittedName>
        <fullName evidence="3">Short-chain dehydrogenase</fullName>
    </submittedName>
</protein>
<dbReference type="AlphaFoldDB" id="A0A8J3VTT7"/>
<dbReference type="SUPFAM" id="SSF51735">
    <property type="entry name" value="NAD(P)-binding Rossmann-fold domains"/>
    <property type="match status" value="1"/>
</dbReference>
<name>A0A8J3VTT7_9ACTN</name>